<dbReference type="PANTHER" id="PTHR22750">
    <property type="entry name" value="G-PROTEIN COUPLED RECEPTOR"/>
    <property type="match status" value="1"/>
</dbReference>
<organism evidence="10 11">
    <name type="scientific">Rhamnusium bicolor</name>
    <dbReference type="NCBI Taxonomy" id="1586634"/>
    <lineage>
        <taxon>Eukaryota</taxon>
        <taxon>Metazoa</taxon>
        <taxon>Ecdysozoa</taxon>
        <taxon>Arthropoda</taxon>
        <taxon>Hexapoda</taxon>
        <taxon>Insecta</taxon>
        <taxon>Pterygota</taxon>
        <taxon>Neoptera</taxon>
        <taxon>Endopterygota</taxon>
        <taxon>Coleoptera</taxon>
        <taxon>Polyphaga</taxon>
        <taxon>Cucujiformia</taxon>
        <taxon>Chrysomeloidea</taxon>
        <taxon>Cerambycidae</taxon>
        <taxon>Lepturinae</taxon>
        <taxon>Rhagiini</taxon>
        <taxon>Rhamnusium</taxon>
    </lineage>
</organism>
<sequence>MNFTTEYLLEHTGNKTLNINDTVDLTSAGTKAGFLLYDYLIPAIGTLIIILNLAVVISSGLILKKGQQPRSTYLFLGNVAMTDLITGVAVVFGQAFPKGKRDHYLCAVQLGMIVSSTLTSVYSVGLIAVDRFLYILHGMKYQTWVYPTRARLLICLSWMIGLIIGFMPLLGWYGNTDNGNICWFIVLAPKELVLLTVLMGVIPIILVLFLYSIILYHAVKKIIQLQQSENRSNGNIDDDPSSGNIRMFRGGGNKSESDLDELPQQEEKGFLRFFKKKPSNSVKAPNKWKAIKVVLFTTGSFVITWSPYFITSLIYVFNCDIDNTSKKMQDNEIFNSKSLGNSRIHE</sequence>
<evidence type="ECO:0000259" key="9">
    <source>
        <dbReference type="PROSITE" id="PS50262"/>
    </source>
</evidence>
<keyword evidence="3" id="KW-1003">Cell membrane</keyword>
<keyword evidence="5 8" id="KW-1133">Transmembrane helix</keyword>
<dbReference type="GO" id="GO:0004930">
    <property type="term" value="F:G protein-coupled receptor activity"/>
    <property type="evidence" value="ECO:0007669"/>
    <property type="project" value="UniProtKB-KW"/>
</dbReference>
<feature type="transmembrane region" description="Helical" evidence="8">
    <location>
        <begin position="108"/>
        <end position="129"/>
    </location>
</feature>
<evidence type="ECO:0000256" key="8">
    <source>
        <dbReference type="SAM" id="Phobius"/>
    </source>
</evidence>
<keyword evidence="7" id="KW-0807">Transducer</keyword>
<dbReference type="Gene3D" id="1.20.1070.10">
    <property type="entry name" value="Rhodopsin 7-helix transmembrane proteins"/>
    <property type="match status" value="1"/>
</dbReference>
<dbReference type="PRINTS" id="PR00237">
    <property type="entry name" value="GPCRRHODOPSN"/>
</dbReference>
<dbReference type="PROSITE" id="PS00237">
    <property type="entry name" value="G_PROTEIN_RECEP_F1_1"/>
    <property type="match status" value="1"/>
</dbReference>
<dbReference type="AlphaFoldDB" id="A0AAV8XUK0"/>
<keyword evidence="4 7" id="KW-0812">Transmembrane</keyword>
<comment type="subcellular location">
    <subcellularLocation>
        <location evidence="1">Cell membrane</location>
        <topology evidence="1">Multi-pass membrane protein</topology>
    </subcellularLocation>
</comment>
<keyword evidence="7" id="KW-0297">G-protein coupled receptor</keyword>
<feature type="transmembrane region" description="Helical" evidence="8">
    <location>
        <begin position="293"/>
        <end position="317"/>
    </location>
</feature>
<feature type="transmembrane region" description="Helical" evidence="8">
    <location>
        <begin position="39"/>
        <end position="63"/>
    </location>
</feature>
<name>A0AAV8XUK0_9CUCU</name>
<evidence type="ECO:0000256" key="5">
    <source>
        <dbReference type="ARBA" id="ARBA00022989"/>
    </source>
</evidence>
<dbReference type="Proteomes" id="UP001162156">
    <property type="component" value="Unassembled WGS sequence"/>
</dbReference>
<comment type="caution">
    <text evidence="10">The sequence shown here is derived from an EMBL/GenBank/DDBJ whole genome shotgun (WGS) entry which is preliminary data.</text>
</comment>
<dbReference type="GO" id="GO:0005886">
    <property type="term" value="C:plasma membrane"/>
    <property type="evidence" value="ECO:0007669"/>
    <property type="project" value="UniProtKB-SubCell"/>
</dbReference>
<dbReference type="CDD" id="cd00637">
    <property type="entry name" value="7tm_classA_rhodopsin-like"/>
    <property type="match status" value="1"/>
</dbReference>
<evidence type="ECO:0000256" key="6">
    <source>
        <dbReference type="ARBA" id="ARBA00023136"/>
    </source>
</evidence>
<evidence type="ECO:0000313" key="10">
    <source>
        <dbReference type="EMBL" id="KAJ8942786.1"/>
    </source>
</evidence>
<dbReference type="Pfam" id="PF00001">
    <property type="entry name" value="7tm_1"/>
    <property type="match status" value="1"/>
</dbReference>
<protein>
    <recommendedName>
        <fullName evidence="9">G-protein coupled receptors family 1 profile domain-containing protein</fullName>
    </recommendedName>
</protein>
<keyword evidence="7" id="KW-0675">Receptor</keyword>
<dbReference type="SUPFAM" id="SSF81321">
    <property type="entry name" value="Family A G protein-coupled receptor-like"/>
    <property type="match status" value="1"/>
</dbReference>
<gene>
    <name evidence="10" type="ORF">NQ314_009954</name>
</gene>
<evidence type="ECO:0000256" key="4">
    <source>
        <dbReference type="ARBA" id="ARBA00022692"/>
    </source>
</evidence>
<evidence type="ECO:0000256" key="7">
    <source>
        <dbReference type="RuleBase" id="RU000688"/>
    </source>
</evidence>
<feature type="transmembrane region" description="Helical" evidence="8">
    <location>
        <begin position="75"/>
        <end position="96"/>
    </location>
</feature>
<evidence type="ECO:0000256" key="1">
    <source>
        <dbReference type="ARBA" id="ARBA00004651"/>
    </source>
</evidence>
<evidence type="ECO:0000256" key="3">
    <source>
        <dbReference type="ARBA" id="ARBA00022475"/>
    </source>
</evidence>
<feature type="domain" description="G-protein coupled receptors family 1 profile" evidence="9">
    <location>
        <begin position="45"/>
        <end position="346"/>
    </location>
</feature>
<comment type="similarity">
    <text evidence="2 7">Belongs to the G-protein coupled receptor 1 family.</text>
</comment>
<dbReference type="EMBL" id="JANEYF010002738">
    <property type="protein sequence ID" value="KAJ8942786.1"/>
    <property type="molecule type" value="Genomic_DNA"/>
</dbReference>
<keyword evidence="11" id="KW-1185">Reference proteome</keyword>
<feature type="transmembrane region" description="Helical" evidence="8">
    <location>
        <begin position="193"/>
        <end position="216"/>
    </location>
</feature>
<evidence type="ECO:0000256" key="2">
    <source>
        <dbReference type="ARBA" id="ARBA00010663"/>
    </source>
</evidence>
<reference evidence="10" key="1">
    <citation type="journal article" date="2023" name="Insect Mol. Biol.">
        <title>Genome sequencing provides insights into the evolution of gene families encoding plant cell wall-degrading enzymes in longhorned beetles.</title>
        <authorList>
            <person name="Shin N.R."/>
            <person name="Okamura Y."/>
            <person name="Kirsch R."/>
            <person name="Pauchet Y."/>
        </authorList>
    </citation>
    <scope>NUCLEOTIDE SEQUENCE</scope>
    <source>
        <strain evidence="10">RBIC_L_NR</strain>
    </source>
</reference>
<evidence type="ECO:0000313" key="11">
    <source>
        <dbReference type="Proteomes" id="UP001162156"/>
    </source>
</evidence>
<dbReference type="InterPro" id="IPR000276">
    <property type="entry name" value="GPCR_Rhodpsn"/>
</dbReference>
<dbReference type="PROSITE" id="PS50262">
    <property type="entry name" value="G_PROTEIN_RECEP_F1_2"/>
    <property type="match status" value="1"/>
</dbReference>
<dbReference type="InterPro" id="IPR017452">
    <property type="entry name" value="GPCR_Rhodpsn_7TM"/>
</dbReference>
<accession>A0AAV8XUK0</accession>
<feature type="transmembrane region" description="Helical" evidence="8">
    <location>
        <begin position="150"/>
        <end position="173"/>
    </location>
</feature>
<keyword evidence="6 8" id="KW-0472">Membrane</keyword>
<proteinExistence type="inferred from homology"/>